<dbReference type="GO" id="GO:0004061">
    <property type="term" value="F:arylformamidase activity"/>
    <property type="evidence" value="ECO:0007669"/>
    <property type="project" value="InterPro"/>
</dbReference>
<evidence type="ECO:0000313" key="3">
    <source>
        <dbReference type="Proteomes" id="UP000030669"/>
    </source>
</evidence>
<dbReference type="OrthoDB" id="7108654at2759"/>
<dbReference type="Pfam" id="PF04199">
    <property type="entry name" value="Cyclase"/>
    <property type="match status" value="2"/>
</dbReference>
<comment type="similarity">
    <text evidence="1">Belongs to the Cyclase 1 superfamily.</text>
</comment>
<dbReference type="Proteomes" id="UP000030669">
    <property type="component" value="Unassembled WGS sequence"/>
</dbReference>
<dbReference type="eggNOG" id="ENOG502QRBQ">
    <property type="taxonomic scope" value="Eukaryota"/>
</dbReference>
<dbReference type="OMA" id="PFHRYAD"/>
<dbReference type="GO" id="GO:0019441">
    <property type="term" value="P:L-tryptophan catabolic process to kynurenine"/>
    <property type="evidence" value="ECO:0007669"/>
    <property type="project" value="InterPro"/>
</dbReference>
<evidence type="ECO:0000256" key="1">
    <source>
        <dbReference type="ARBA" id="ARBA00007865"/>
    </source>
</evidence>
<dbReference type="Gene3D" id="3.50.30.50">
    <property type="entry name" value="Putative cyclase"/>
    <property type="match status" value="2"/>
</dbReference>
<dbReference type="GeneID" id="19306077"/>
<dbReference type="RefSeq" id="XP_007866090.1">
    <property type="nucleotide sequence ID" value="XM_007867899.1"/>
</dbReference>
<name>S7Q736_GLOTA</name>
<dbReference type="PANTHER" id="PTHR31118:SF12">
    <property type="entry name" value="CYCLASE-LIKE PROTEIN 2"/>
    <property type="match status" value="1"/>
</dbReference>
<dbReference type="KEGG" id="gtr:GLOTRDRAFT_41759"/>
<sequence>MIDLTHPLDATAPVCAGHPSFACHPLLLLERDGINVCSLTLGSHTGTHIDAPYHFVENGKEPRSKLAWPDVEPYAQRLGPGVIVLLHTGWSKYWGQPQYRDHPSLDVDCARKIMASGVRVVGVDALSPDELPLEGEKDCFDVHYVILGAGGVIAENLNNLDNINFDDVMVSLLPLRLTGCDGSPIRAVAWPASSRK</sequence>
<keyword evidence="3" id="KW-1185">Reference proteome</keyword>
<dbReference type="PANTHER" id="PTHR31118">
    <property type="entry name" value="CYCLASE-LIKE PROTEIN 2"/>
    <property type="match status" value="1"/>
</dbReference>
<proteinExistence type="inferred from homology"/>
<accession>S7Q736</accession>
<reference evidence="2 3" key="1">
    <citation type="journal article" date="2012" name="Science">
        <title>The Paleozoic origin of enzymatic lignin decomposition reconstructed from 31 fungal genomes.</title>
        <authorList>
            <person name="Floudas D."/>
            <person name="Binder M."/>
            <person name="Riley R."/>
            <person name="Barry K."/>
            <person name="Blanchette R.A."/>
            <person name="Henrissat B."/>
            <person name="Martinez A.T."/>
            <person name="Otillar R."/>
            <person name="Spatafora J.W."/>
            <person name="Yadav J.S."/>
            <person name="Aerts A."/>
            <person name="Benoit I."/>
            <person name="Boyd A."/>
            <person name="Carlson A."/>
            <person name="Copeland A."/>
            <person name="Coutinho P.M."/>
            <person name="de Vries R.P."/>
            <person name="Ferreira P."/>
            <person name="Findley K."/>
            <person name="Foster B."/>
            <person name="Gaskell J."/>
            <person name="Glotzer D."/>
            <person name="Gorecki P."/>
            <person name="Heitman J."/>
            <person name="Hesse C."/>
            <person name="Hori C."/>
            <person name="Igarashi K."/>
            <person name="Jurgens J.A."/>
            <person name="Kallen N."/>
            <person name="Kersten P."/>
            <person name="Kohler A."/>
            <person name="Kuees U."/>
            <person name="Kumar T.K.A."/>
            <person name="Kuo A."/>
            <person name="LaButti K."/>
            <person name="Larrondo L.F."/>
            <person name="Lindquist E."/>
            <person name="Ling A."/>
            <person name="Lombard V."/>
            <person name="Lucas S."/>
            <person name="Lundell T."/>
            <person name="Martin R."/>
            <person name="McLaughlin D.J."/>
            <person name="Morgenstern I."/>
            <person name="Morin E."/>
            <person name="Murat C."/>
            <person name="Nagy L.G."/>
            <person name="Nolan M."/>
            <person name="Ohm R.A."/>
            <person name="Patyshakuliyeva A."/>
            <person name="Rokas A."/>
            <person name="Ruiz-Duenas F.J."/>
            <person name="Sabat G."/>
            <person name="Salamov A."/>
            <person name="Samejima M."/>
            <person name="Schmutz J."/>
            <person name="Slot J.C."/>
            <person name="St John F."/>
            <person name="Stenlid J."/>
            <person name="Sun H."/>
            <person name="Sun S."/>
            <person name="Syed K."/>
            <person name="Tsang A."/>
            <person name="Wiebenga A."/>
            <person name="Young D."/>
            <person name="Pisabarro A."/>
            <person name="Eastwood D.C."/>
            <person name="Martin F."/>
            <person name="Cullen D."/>
            <person name="Grigoriev I.V."/>
            <person name="Hibbett D.S."/>
        </authorList>
    </citation>
    <scope>NUCLEOTIDE SEQUENCE [LARGE SCALE GENOMIC DNA]</scope>
    <source>
        <strain evidence="2 3">ATCC 11539</strain>
    </source>
</reference>
<evidence type="ECO:0000313" key="2">
    <source>
        <dbReference type="EMBL" id="EPQ55332.1"/>
    </source>
</evidence>
<dbReference type="AlphaFoldDB" id="S7Q736"/>
<dbReference type="InterPro" id="IPR007325">
    <property type="entry name" value="KFase/CYL"/>
</dbReference>
<dbReference type="SUPFAM" id="SSF102198">
    <property type="entry name" value="Putative cyclase"/>
    <property type="match status" value="1"/>
</dbReference>
<protein>
    <submittedName>
        <fullName evidence="2">Cyclase family protein</fullName>
    </submittedName>
</protein>
<dbReference type="EMBL" id="KB469302">
    <property type="protein sequence ID" value="EPQ55332.1"/>
    <property type="molecule type" value="Genomic_DNA"/>
</dbReference>
<dbReference type="HOGENOM" id="CLU_030671_3_0_1"/>
<gene>
    <name evidence="2" type="ORF">GLOTRDRAFT_41759</name>
</gene>
<organism evidence="2 3">
    <name type="scientific">Gloeophyllum trabeum (strain ATCC 11539 / FP-39264 / Madison 617)</name>
    <name type="common">Brown rot fungus</name>
    <dbReference type="NCBI Taxonomy" id="670483"/>
    <lineage>
        <taxon>Eukaryota</taxon>
        <taxon>Fungi</taxon>
        <taxon>Dikarya</taxon>
        <taxon>Basidiomycota</taxon>
        <taxon>Agaricomycotina</taxon>
        <taxon>Agaricomycetes</taxon>
        <taxon>Gloeophyllales</taxon>
        <taxon>Gloeophyllaceae</taxon>
        <taxon>Gloeophyllum</taxon>
    </lineage>
</organism>
<dbReference type="InterPro" id="IPR037175">
    <property type="entry name" value="KFase_sf"/>
</dbReference>